<evidence type="ECO:0008006" key="9">
    <source>
        <dbReference type="Google" id="ProtNLM"/>
    </source>
</evidence>
<dbReference type="Gene3D" id="1.10.630.10">
    <property type="entry name" value="Cytochrome P450"/>
    <property type="match status" value="1"/>
</dbReference>
<sequence length="126" mass="14397">MIAGAMTTDIFLWMGRIHRFDGVNAKLEDNFQQLESIIDEHLEPHRPRPEFEDFVDILLRLQKDLGQSISFGRDQIKGILTDIFIAGTDASSSTIVWAMTTWLCPQNVVFVSWIKVTVAWKKMAGE</sequence>
<organism evidence="7 8">
    <name type="scientific">Papaver somniferum</name>
    <name type="common">Opium poppy</name>
    <dbReference type="NCBI Taxonomy" id="3469"/>
    <lineage>
        <taxon>Eukaryota</taxon>
        <taxon>Viridiplantae</taxon>
        <taxon>Streptophyta</taxon>
        <taxon>Embryophyta</taxon>
        <taxon>Tracheophyta</taxon>
        <taxon>Spermatophyta</taxon>
        <taxon>Magnoliopsida</taxon>
        <taxon>Ranunculales</taxon>
        <taxon>Papaveraceae</taxon>
        <taxon>Papaveroideae</taxon>
        <taxon>Papaver</taxon>
    </lineage>
</organism>
<keyword evidence="4" id="KW-0560">Oxidoreductase</keyword>
<dbReference type="GO" id="GO:0033075">
    <property type="term" value="P:isoquinoline alkaloid biosynthetic process"/>
    <property type="evidence" value="ECO:0007669"/>
    <property type="project" value="UniProtKB-ARBA"/>
</dbReference>
<proteinExistence type="inferred from homology"/>
<reference evidence="7 8" key="1">
    <citation type="journal article" date="2018" name="Science">
        <title>The opium poppy genome and morphinan production.</title>
        <authorList>
            <person name="Guo L."/>
            <person name="Winzer T."/>
            <person name="Yang X."/>
            <person name="Li Y."/>
            <person name="Ning Z."/>
            <person name="He Z."/>
            <person name="Teodor R."/>
            <person name="Lu Y."/>
            <person name="Bowser T.A."/>
            <person name="Graham I.A."/>
            <person name="Ye K."/>
        </authorList>
    </citation>
    <scope>NUCLEOTIDE SEQUENCE [LARGE SCALE GENOMIC DNA]</scope>
    <source>
        <strain evidence="8">cv. HN1</strain>
        <tissue evidence="7">Leaves</tissue>
    </source>
</reference>
<keyword evidence="8" id="KW-1185">Reference proteome</keyword>
<evidence type="ECO:0000256" key="3">
    <source>
        <dbReference type="ARBA" id="ARBA00022723"/>
    </source>
</evidence>
<evidence type="ECO:0000256" key="1">
    <source>
        <dbReference type="ARBA" id="ARBA00010617"/>
    </source>
</evidence>
<keyword evidence="2" id="KW-0349">Heme</keyword>
<keyword evidence="5" id="KW-0408">Iron</keyword>
<dbReference type="PANTHER" id="PTHR47953:SF1">
    <property type="entry name" value="CYTOCHROME P450 71A9"/>
    <property type="match status" value="1"/>
</dbReference>
<evidence type="ECO:0000256" key="6">
    <source>
        <dbReference type="ARBA" id="ARBA00023033"/>
    </source>
</evidence>
<dbReference type="SUPFAM" id="SSF48264">
    <property type="entry name" value="Cytochrome P450"/>
    <property type="match status" value="1"/>
</dbReference>
<dbReference type="Pfam" id="PF00067">
    <property type="entry name" value="p450"/>
    <property type="match status" value="1"/>
</dbReference>
<dbReference type="EMBL" id="CM010721">
    <property type="protein sequence ID" value="RZC71354.1"/>
    <property type="molecule type" value="Genomic_DNA"/>
</dbReference>
<dbReference type="InterPro" id="IPR052306">
    <property type="entry name" value="CYP450_71D"/>
</dbReference>
<keyword evidence="3" id="KW-0479">Metal-binding</keyword>
<dbReference type="Proteomes" id="UP000316621">
    <property type="component" value="Chromosome 7"/>
</dbReference>
<dbReference type="GO" id="GO:0004497">
    <property type="term" value="F:monooxygenase activity"/>
    <property type="evidence" value="ECO:0007669"/>
    <property type="project" value="UniProtKB-KW"/>
</dbReference>
<keyword evidence="6" id="KW-0503">Monooxygenase</keyword>
<evidence type="ECO:0000313" key="7">
    <source>
        <dbReference type="EMBL" id="RZC71354.1"/>
    </source>
</evidence>
<dbReference type="GO" id="GO:0005506">
    <property type="term" value="F:iron ion binding"/>
    <property type="evidence" value="ECO:0007669"/>
    <property type="project" value="InterPro"/>
</dbReference>
<evidence type="ECO:0000256" key="2">
    <source>
        <dbReference type="ARBA" id="ARBA00022617"/>
    </source>
</evidence>
<evidence type="ECO:0000256" key="5">
    <source>
        <dbReference type="ARBA" id="ARBA00023004"/>
    </source>
</evidence>
<dbReference type="AlphaFoldDB" id="A0A4Y7KD93"/>
<gene>
    <name evidence="7" type="ORF">C5167_034576</name>
</gene>
<protein>
    <recommendedName>
        <fullName evidence="9">Cytochrome P450</fullName>
    </recommendedName>
</protein>
<dbReference type="PANTHER" id="PTHR47953">
    <property type="entry name" value="OS08G0105600 PROTEIN"/>
    <property type="match status" value="1"/>
</dbReference>
<dbReference type="GO" id="GO:0016705">
    <property type="term" value="F:oxidoreductase activity, acting on paired donors, with incorporation or reduction of molecular oxygen"/>
    <property type="evidence" value="ECO:0007669"/>
    <property type="project" value="InterPro"/>
</dbReference>
<dbReference type="InterPro" id="IPR036396">
    <property type="entry name" value="Cyt_P450_sf"/>
</dbReference>
<name>A0A4Y7KD93_PAPSO</name>
<comment type="similarity">
    <text evidence="1">Belongs to the cytochrome P450 family.</text>
</comment>
<evidence type="ECO:0000313" key="8">
    <source>
        <dbReference type="Proteomes" id="UP000316621"/>
    </source>
</evidence>
<dbReference type="InterPro" id="IPR001128">
    <property type="entry name" value="Cyt_P450"/>
</dbReference>
<accession>A0A4Y7KD93</accession>
<dbReference type="GO" id="GO:0020037">
    <property type="term" value="F:heme binding"/>
    <property type="evidence" value="ECO:0007669"/>
    <property type="project" value="InterPro"/>
</dbReference>
<evidence type="ECO:0000256" key="4">
    <source>
        <dbReference type="ARBA" id="ARBA00023002"/>
    </source>
</evidence>
<dbReference type="Gramene" id="RZC71354">
    <property type="protein sequence ID" value="RZC71354"/>
    <property type="gene ID" value="C5167_034576"/>
</dbReference>